<reference evidence="1 2" key="1">
    <citation type="submission" date="2020-03" db="EMBL/GenBank/DDBJ databases">
        <title>Genomic Encyclopedia of Type Strains, Phase III (KMG-III): the genomes of soil and plant-associated and newly described type strains.</title>
        <authorList>
            <person name="Whitman W."/>
        </authorList>
    </citation>
    <scope>NUCLEOTIDE SEQUENCE [LARGE SCALE GENOMIC DNA]</scope>
    <source>
        <strain evidence="1 2">CECT 4207</strain>
    </source>
</reference>
<keyword evidence="1" id="KW-0456">Lyase</keyword>
<dbReference type="GO" id="GO:0016829">
    <property type="term" value="F:lyase activity"/>
    <property type="evidence" value="ECO:0007669"/>
    <property type="project" value="UniProtKB-KW"/>
</dbReference>
<dbReference type="PANTHER" id="PTHR33993:SF10">
    <property type="entry name" value="CONSERVED PROTEIN"/>
    <property type="match status" value="1"/>
</dbReference>
<evidence type="ECO:0000313" key="2">
    <source>
        <dbReference type="Proteomes" id="UP000802392"/>
    </source>
</evidence>
<dbReference type="InterPro" id="IPR029068">
    <property type="entry name" value="Glyas_Bleomycin-R_OHBP_Dase"/>
</dbReference>
<dbReference type="Gene3D" id="3.10.180.10">
    <property type="entry name" value="2,3-Dihydroxybiphenyl 1,2-Dioxygenase, domain 1"/>
    <property type="match status" value="1"/>
</dbReference>
<evidence type="ECO:0000313" key="1">
    <source>
        <dbReference type="EMBL" id="NIJ01232.1"/>
    </source>
</evidence>
<keyword evidence="2" id="KW-1185">Reference proteome</keyword>
<sequence>MPKPDITPGAPCWIDLMTSDTAKAKAFYTAIFGWTYETGDQETYGGYITAYKDGQMVAGMMAK</sequence>
<protein>
    <submittedName>
        <fullName evidence="1">Enzyme related to lactoylglutathione lyase</fullName>
    </submittedName>
</protein>
<proteinExistence type="predicted"/>
<dbReference type="InterPro" id="IPR052164">
    <property type="entry name" value="Anthracycline_SecMetBiosynth"/>
</dbReference>
<gene>
    <name evidence="1" type="ORF">FHR86_001553</name>
</gene>
<comment type="caution">
    <text evidence="1">The sequence shown here is derived from an EMBL/GenBank/DDBJ whole genome shotgun (WGS) entry which is preliminary data.</text>
</comment>
<dbReference type="PANTHER" id="PTHR33993">
    <property type="entry name" value="GLYOXALASE-RELATED"/>
    <property type="match status" value="1"/>
</dbReference>
<name>A0ABX0TKM0_9MICC</name>
<organism evidence="1 2">
    <name type="scientific">Paenarthrobacter ilicis</name>
    <dbReference type="NCBI Taxonomy" id="43665"/>
    <lineage>
        <taxon>Bacteria</taxon>
        <taxon>Bacillati</taxon>
        <taxon>Actinomycetota</taxon>
        <taxon>Actinomycetes</taxon>
        <taxon>Micrococcales</taxon>
        <taxon>Micrococcaceae</taxon>
        <taxon>Paenarthrobacter</taxon>
    </lineage>
</organism>
<dbReference type="SUPFAM" id="SSF54593">
    <property type="entry name" value="Glyoxalase/Bleomycin resistance protein/Dihydroxybiphenyl dioxygenase"/>
    <property type="match status" value="1"/>
</dbReference>
<accession>A0ABX0TKM0</accession>
<dbReference type="EMBL" id="JAAOZD010000003">
    <property type="protein sequence ID" value="NIJ01232.1"/>
    <property type="molecule type" value="Genomic_DNA"/>
</dbReference>
<dbReference type="Proteomes" id="UP000802392">
    <property type="component" value="Unassembled WGS sequence"/>
</dbReference>